<protein>
    <submittedName>
        <fullName evidence="2">Uncharacterized protein</fullName>
    </submittedName>
</protein>
<keyword evidence="1" id="KW-1133">Transmembrane helix</keyword>
<gene>
    <name evidence="2" type="ORF">OOU_Y34scaffold00707g44</name>
</gene>
<accession>A0AA97NSF1</accession>
<dbReference type="EMBL" id="JH792904">
    <property type="protein sequence ID" value="ELQ35460.1"/>
    <property type="molecule type" value="Genomic_DNA"/>
</dbReference>
<feature type="transmembrane region" description="Helical" evidence="1">
    <location>
        <begin position="66"/>
        <end position="88"/>
    </location>
</feature>
<dbReference type="Proteomes" id="UP000011086">
    <property type="component" value="Unassembled WGS sequence"/>
</dbReference>
<organism evidence="2">
    <name type="scientific">Pyricularia oryzae (strain Y34)</name>
    <name type="common">Rice blast fungus</name>
    <name type="synonym">Magnaporthe oryzae</name>
    <dbReference type="NCBI Taxonomy" id="1143189"/>
    <lineage>
        <taxon>Eukaryota</taxon>
        <taxon>Fungi</taxon>
        <taxon>Dikarya</taxon>
        <taxon>Ascomycota</taxon>
        <taxon>Pezizomycotina</taxon>
        <taxon>Sordariomycetes</taxon>
        <taxon>Sordariomycetidae</taxon>
        <taxon>Magnaporthales</taxon>
        <taxon>Pyriculariaceae</taxon>
        <taxon>Pyricularia</taxon>
    </lineage>
</organism>
<keyword evidence="1" id="KW-0472">Membrane</keyword>
<reference evidence="2" key="1">
    <citation type="journal article" date="2012" name="PLoS Genet.">
        <title>Comparative analysis of the genomes of two field isolates of the rice blast fungus Magnaporthe oryzae.</title>
        <authorList>
            <person name="Xue M."/>
            <person name="Yang J."/>
            <person name="Li Z."/>
            <person name="Hu S."/>
            <person name="Yao N."/>
            <person name="Dean R.A."/>
            <person name="Zhao W."/>
            <person name="Shen M."/>
            <person name="Zhang H."/>
            <person name="Li C."/>
            <person name="Liu L."/>
            <person name="Cao L."/>
            <person name="Xu X."/>
            <person name="Xing Y."/>
            <person name="Hsiang T."/>
            <person name="Zhang Z."/>
            <person name="Xu J.R."/>
            <person name="Peng Y.L."/>
        </authorList>
    </citation>
    <scope>NUCLEOTIDE SEQUENCE</scope>
    <source>
        <strain evidence="2">Y34</strain>
    </source>
</reference>
<evidence type="ECO:0000313" key="2">
    <source>
        <dbReference type="EMBL" id="ELQ35460.1"/>
    </source>
</evidence>
<keyword evidence="1" id="KW-0812">Transmembrane</keyword>
<evidence type="ECO:0000256" key="1">
    <source>
        <dbReference type="SAM" id="Phobius"/>
    </source>
</evidence>
<proteinExistence type="predicted"/>
<sequence>MYLRQQGGPTPQVADWVRGMYGCRKALVNFMVTYPCVPQVDNDSSFQPIRHVSCWFREVGGRCHEIIPLLCFFFFAWMGCAMVAHTTVPGNFLTSRHHPLPRLLSLSDICECCMGVTKLTDLTPASAPDLPTCIVI</sequence>
<dbReference type="AlphaFoldDB" id="A0AA97NSF1"/>
<name>A0AA97NSF1_PYRO3</name>